<organism evidence="10 13">
    <name type="scientific">Didymodactylos carnosus</name>
    <dbReference type="NCBI Taxonomy" id="1234261"/>
    <lineage>
        <taxon>Eukaryota</taxon>
        <taxon>Metazoa</taxon>
        <taxon>Spiralia</taxon>
        <taxon>Gnathifera</taxon>
        <taxon>Rotifera</taxon>
        <taxon>Eurotatoria</taxon>
        <taxon>Bdelloidea</taxon>
        <taxon>Philodinida</taxon>
        <taxon>Philodinidae</taxon>
        <taxon>Didymodactylos</taxon>
    </lineage>
</organism>
<evidence type="ECO:0000256" key="1">
    <source>
        <dbReference type="ARBA" id="ARBA00004496"/>
    </source>
</evidence>
<dbReference type="Pfam" id="PF20965">
    <property type="entry name" value="DZF_C"/>
    <property type="match status" value="1"/>
</dbReference>
<gene>
    <name evidence="10" type="ORF">GPM918_LOCUS3522</name>
    <name evidence="9" type="ORF">OVA965_LOCUS1939</name>
    <name evidence="12" type="ORF">SRO942_LOCUS3530</name>
    <name evidence="11" type="ORF">TMI583_LOCUS1939</name>
</gene>
<dbReference type="InterPro" id="IPR006561">
    <property type="entry name" value="DZF_dom"/>
</dbReference>
<comment type="subcellular location">
    <subcellularLocation>
        <location evidence="1">Cytoplasm</location>
    </subcellularLocation>
</comment>
<dbReference type="EMBL" id="CAJOBA010000389">
    <property type="protein sequence ID" value="CAF3528250.1"/>
    <property type="molecule type" value="Genomic_DNA"/>
</dbReference>
<dbReference type="Pfam" id="PF00035">
    <property type="entry name" value="dsrm"/>
    <property type="match status" value="1"/>
</dbReference>
<sequence length="665" mass="74923">MFGRGGMYTPRMQSPFPMHNQMQQPFTQQTMQRPILYNPNVPVGQSQSSEACMSQTQQPQTALTPSTTMMIASTPGVVPPTKAENSVHSSESPVKQGTNSEKSVLQLLNELAKYNKLTAKYDLINEQGPAHAKQFEVRLTLGTETYVGLGTSIKRSQQAAAEQALANTKLKKHEAQTQNNQQVQSSQRGRHQGRGRGGHGNQHGRQQQQPQMYPLMRQSFGGGGANMMNFTPQQQQQQQQRLPSHITMGSSFHYHRQDSNLYDRKYDDFHSLKRHLTAKHDDIIESDMTIAAIHKLVEDIERALKLTSDKMMEDSKAKNEKVTPRLPEHVNLTCEEQTEDPTEAFRMLKGAMKVGVLAMRVFLKRDREYSLVLICANKPTIDLLTKISQELTSTLKMLTSDKEEVLYDIQASMDDACIYIKCNLLPTHRIRIMLTSPVLRDENFVNLSDEGRIEINKLNPDPVDMLNKVKCLEAAAEIRHSNWFTGCMLQKRTDLIILRVLRYMQFECKQLAHLNLWCLALLVEKSYKRHSSNVQTYSPPAHVLFRNIFECLSGGVLLPNVGPGLFDPCEKDPVDAAAYLTPEQRNELTTYAQFVLRQLAFQQAHKVLNIDYIPPTSTATGNRENIVPTTAITDLSAVSVMAANDVQETPIPMESTTEFAPISPA</sequence>
<dbReference type="GO" id="GO:0003677">
    <property type="term" value="F:DNA binding"/>
    <property type="evidence" value="ECO:0007669"/>
    <property type="project" value="UniProtKB-KW"/>
</dbReference>
<dbReference type="GO" id="GO:0003725">
    <property type="term" value="F:double-stranded RNA binding"/>
    <property type="evidence" value="ECO:0007669"/>
    <property type="project" value="TreeGrafter"/>
</dbReference>
<keyword evidence="2" id="KW-0963">Cytoplasm</keyword>
<evidence type="ECO:0000313" key="11">
    <source>
        <dbReference type="EMBL" id="CAF3528250.1"/>
    </source>
</evidence>
<comment type="caution">
    <text evidence="10">The sequence shown here is derived from an EMBL/GenBank/DDBJ whole genome shotgun (WGS) entry which is preliminary data.</text>
</comment>
<feature type="domain" description="DRBM" evidence="7">
    <location>
        <begin position="103"/>
        <end position="170"/>
    </location>
</feature>
<dbReference type="EMBL" id="CAJNOQ010000439">
    <property type="protein sequence ID" value="CAF0801158.1"/>
    <property type="molecule type" value="Genomic_DNA"/>
</dbReference>
<feature type="region of interest" description="Disordered" evidence="6">
    <location>
        <begin position="78"/>
        <end position="100"/>
    </location>
</feature>
<dbReference type="PANTHER" id="PTHR45762">
    <property type="entry name" value="ZINC FINGER RNA-BINDING PROTEIN"/>
    <property type="match status" value="1"/>
</dbReference>
<dbReference type="Gene3D" id="3.30.160.20">
    <property type="match status" value="1"/>
</dbReference>
<evidence type="ECO:0000313" key="10">
    <source>
        <dbReference type="EMBL" id="CAF0801158.1"/>
    </source>
</evidence>
<proteinExistence type="predicted"/>
<dbReference type="Proteomes" id="UP000682733">
    <property type="component" value="Unassembled WGS sequence"/>
</dbReference>
<evidence type="ECO:0000313" key="13">
    <source>
        <dbReference type="Proteomes" id="UP000663829"/>
    </source>
</evidence>
<dbReference type="Proteomes" id="UP000663829">
    <property type="component" value="Unassembled WGS sequence"/>
</dbReference>
<dbReference type="Proteomes" id="UP000677228">
    <property type="component" value="Unassembled WGS sequence"/>
</dbReference>
<feature type="domain" description="DZF" evidence="8">
    <location>
        <begin position="256"/>
        <end position="657"/>
    </location>
</feature>
<dbReference type="GO" id="GO:0005737">
    <property type="term" value="C:cytoplasm"/>
    <property type="evidence" value="ECO:0007669"/>
    <property type="project" value="UniProtKB-SubCell"/>
</dbReference>
<dbReference type="EMBL" id="CAJNOK010000389">
    <property type="protein sequence ID" value="CAF0749776.1"/>
    <property type="molecule type" value="Genomic_DNA"/>
</dbReference>
<dbReference type="Proteomes" id="UP000681722">
    <property type="component" value="Unassembled WGS sequence"/>
</dbReference>
<keyword evidence="4" id="KW-0238">DNA-binding</keyword>
<evidence type="ECO:0000313" key="9">
    <source>
        <dbReference type="EMBL" id="CAF0749776.1"/>
    </source>
</evidence>
<protein>
    <recommendedName>
        <fullName evidence="14">Interleukin enhancer binding factor</fullName>
    </recommendedName>
</protein>
<dbReference type="SMART" id="SM00572">
    <property type="entry name" value="DZF"/>
    <property type="match status" value="1"/>
</dbReference>
<dbReference type="PANTHER" id="PTHR45762:SF3">
    <property type="entry name" value="ZINC-FINGER PROTEIN AT 72D, ISOFORM B"/>
    <property type="match status" value="1"/>
</dbReference>
<dbReference type="InterPro" id="IPR043519">
    <property type="entry name" value="NT_sf"/>
</dbReference>
<dbReference type="InterPro" id="IPR014720">
    <property type="entry name" value="dsRBD_dom"/>
</dbReference>
<dbReference type="OrthoDB" id="8898434at2759"/>
<evidence type="ECO:0000256" key="2">
    <source>
        <dbReference type="ARBA" id="ARBA00022490"/>
    </source>
</evidence>
<dbReference type="SMART" id="SM00358">
    <property type="entry name" value="DSRM"/>
    <property type="match status" value="1"/>
</dbReference>
<dbReference type="SUPFAM" id="SSF54768">
    <property type="entry name" value="dsRNA-binding domain-like"/>
    <property type="match status" value="1"/>
</dbReference>
<dbReference type="InterPro" id="IPR049401">
    <property type="entry name" value="DZF_dom_N"/>
</dbReference>
<dbReference type="AlphaFoldDB" id="A0A813SRE5"/>
<evidence type="ECO:0000256" key="6">
    <source>
        <dbReference type="SAM" id="MobiDB-lite"/>
    </source>
</evidence>
<feature type="compositionally biased region" description="Polar residues" evidence="6">
    <location>
        <begin position="83"/>
        <end position="100"/>
    </location>
</feature>
<dbReference type="Gene3D" id="1.10.1410.40">
    <property type="match status" value="1"/>
</dbReference>
<name>A0A813SRE5_9BILA</name>
<evidence type="ECO:0000256" key="5">
    <source>
        <dbReference type="PROSITE-ProRule" id="PRU00266"/>
    </source>
</evidence>
<dbReference type="GO" id="GO:0071011">
    <property type="term" value="C:precatalytic spliceosome"/>
    <property type="evidence" value="ECO:0007669"/>
    <property type="project" value="TreeGrafter"/>
</dbReference>
<dbReference type="GO" id="GO:0003727">
    <property type="term" value="F:single-stranded RNA binding"/>
    <property type="evidence" value="ECO:0007669"/>
    <property type="project" value="TreeGrafter"/>
</dbReference>
<evidence type="ECO:0000259" key="8">
    <source>
        <dbReference type="PROSITE" id="PS51703"/>
    </source>
</evidence>
<accession>A0A813SRE5</accession>
<dbReference type="FunFam" id="1.10.1410.40:FF:000001">
    <property type="entry name" value="interleukin enhancer-binding factor 3 isoform X1"/>
    <property type="match status" value="1"/>
</dbReference>
<dbReference type="Gene3D" id="3.30.460.10">
    <property type="entry name" value="Beta Polymerase, domain 2"/>
    <property type="match status" value="1"/>
</dbReference>
<evidence type="ECO:0000313" key="12">
    <source>
        <dbReference type="EMBL" id="CAF3586338.1"/>
    </source>
</evidence>
<evidence type="ECO:0000256" key="4">
    <source>
        <dbReference type="ARBA" id="ARBA00023125"/>
    </source>
</evidence>
<keyword evidence="5" id="KW-0694">RNA-binding</keyword>
<dbReference type="InterPro" id="IPR049402">
    <property type="entry name" value="DZF_dom_C"/>
</dbReference>
<dbReference type="PROSITE" id="PS50137">
    <property type="entry name" value="DS_RBD"/>
    <property type="match status" value="1"/>
</dbReference>
<evidence type="ECO:0000256" key="3">
    <source>
        <dbReference type="ARBA" id="ARBA00022737"/>
    </source>
</evidence>
<evidence type="ECO:0000259" key="7">
    <source>
        <dbReference type="PROSITE" id="PS50137"/>
    </source>
</evidence>
<keyword evidence="13" id="KW-1185">Reference proteome</keyword>
<evidence type="ECO:0008006" key="14">
    <source>
        <dbReference type="Google" id="ProtNLM"/>
    </source>
</evidence>
<feature type="compositionally biased region" description="Low complexity" evidence="6">
    <location>
        <begin position="176"/>
        <end position="187"/>
    </location>
</feature>
<dbReference type="PROSITE" id="PS51703">
    <property type="entry name" value="DZF"/>
    <property type="match status" value="1"/>
</dbReference>
<dbReference type="EMBL" id="CAJOBC010000440">
    <property type="protein sequence ID" value="CAF3586338.1"/>
    <property type="molecule type" value="Genomic_DNA"/>
</dbReference>
<reference evidence="10" key="1">
    <citation type="submission" date="2021-02" db="EMBL/GenBank/DDBJ databases">
        <authorList>
            <person name="Nowell W R."/>
        </authorList>
    </citation>
    <scope>NUCLEOTIDE SEQUENCE</scope>
</reference>
<feature type="compositionally biased region" description="Basic residues" evidence="6">
    <location>
        <begin position="188"/>
        <end position="197"/>
    </location>
</feature>
<keyword evidence="3" id="KW-0677">Repeat</keyword>
<feature type="region of interest" description="Disordered" evidence="6">
    <location>
        <begin position="164"/>
        <end position="243"/>
    </location>
</feature>
<dbReference type="Pfam" id="PF07528">
    <property type="entry name" value="DZF_N"/>
    <property type="match status" value="1"/>
</dbReference>